<sequence length="320" mass="34856">QKHERDRIGRFRACFDTSTPPSTRPRENSCTPSTQLQESKATMPTALPGVLARSTIVLFGDSLTQRGFEPEGWAAALAHYYGRRADVYNRGYGGYNTRWARELAPALFARPPQGQAHLLATVWFGANDACISTERAHVPLLEFEANLETIVQQARQVARVVVVMTPPPVHGPSRLAYQKRKYGARATGVEERSTEVAGRYGDVAARVAGRHGCALLDVHQLMLREADWPRYVGAGTEDGDGLHLSGAGQRFVAEKLLALLPTLGLDRDALAYDAPWGFEVDANEPAASLRAHFARHRGALQANSGVLGVDRGESRPLPGA</sequence>
<comment type="caution">
    <text evidence="3">The sequence shown here is derived from an EMBL/GenBank/DDBJ whole genome shotgun (WGS) entry which is preliminary data.</text>
</comment>
<dbReference type="Proteomes" id="UP000789595">
    <property type="component" value="Unassembled WGS sequence"/>
</dbReference>
<reference evidence="3" key="1">
    <citation type="submission" date="2021-11" db="EMBL/GenBank/DDBJ databases">
        <authorList>
            <consortium name="Genoscope - CEA"/>
            <person name="William W."/>
        </authorList>
    </citation>
    <scope>NUCLEOTIDE SEQUENCE</scope>
</reference>
<dbReference type="OrthoDB" id="671439at2759"/>
<dbReference type="InterPro" id="IPR045136">
    <property type="entry name" value="Iah1-like"/>
</dbReference>
<gene>
    <name evidence="3" type="ORF">PECAL_3P17440</name>
</gene>
<feature type="compositionally biased region" description="Polar residues" evidence="1">
    <location>
        <begin position="28"/>
        <end position="41"/>
    </location>
</feature>
<dbReference type="Gene3D" id="3.40.50.1110">
    <property type="entry name" value="SGNH hydrolase"/>
    <property type="match status" value="1"/>
</dbReference>
<accession>A0A8J2SQ76</accession>
<dbReference type="PANTHER" id="PTHR14209">
    <property type="entry name" value="ISOAMYL ACETATE-HYDROLYZING ESTERASE 1"/>
    <property type="match status" value="1"/>
</dbReference>
<dbReference type="PANTHER" id="PTHR14209:SF19">
    <property type="entry name" value="ISOAMYL ACETATE-HYDROLYZING ESTERASE 1 HOMOLOG"/>
    <property type="match status" value="1"/>
</dbReference>
<dbReference type="Pfam" id="PF13472">
    <property type="entry name" value="Lipase_GDSL_2"/>
    <property type="match status" value="1"/>
</dbReference>
<feature type="domain" description="SGNH hydrolase-type esterase" evidence="2">
    <location>
        <begin position="58"/>
        <end position="250"/>
    </location>
</feature>
<keyword evidence="4" id="KW-1185">Reference proteome</keyword>
<evidence type="ECO:0000313" key="4">
    <source>
        <dbReference type="Proteomes" id="UP000789595"/>
    </source>
</evidence>
<feature type="region of interest" description="Disordered" evidence="1">
    <location>
        <begin position="14"/>
        <end position="41"/>
    </location>
</feature>
<evidence type="ECO:0000259" key="2">
    <source>
        <dbReference type="Pfam" id="PF13472"/>
    </source>
</evidence>
<dbReference type="InterPro" id="IPR013830">
    <property type="entry name" value="SGNH_hydro"/>
</dbReference>
<feature type="non-terminal residue" evidence="3">
    <location>
        <position position="1"/>
    </location>
</feature>
<dbReference type="EMBL" id="CAKKNE010000003">
    <property type="protein sequence ID" value="CAH0371792.1"/>
    <property type="molecule type" value="Genomic_DNA"/>
</dbReference>
<dbReference type="SUPFAM" id="SSF52266">
    <property type="entry name" value="SGNH hydrolase"/>
    <property type="match status" value="1"/>
</dbReference>
<protein>
    <recommendedName>
        <fullName evidence="2">SGNH hydrolase-type esterase domain-containing protein</fullName>
    </recommendedName>
</protein>
<proteinExistence type="predicted"/>
<dbReference type="InterPro" id="IPR036514">
    <property type="entry name" value="SGNH_hydro_sf"/>
</dbReference>
<evidence type="ECO:0000256" key="1">
    <source>
        <dbReference type="SAM" id="MobiDB-lite"/>
    </source>
</evidence>
<dbReference type="AlphaFoldDB" id="A0A8J2SQ76"/>
<feature type="non-terminal residue" evidence="3">
    <location>
        <position position="320"/>
    </location>
</feature>
<organism evidence="3 4">
    <name type="scientific">Pelagomonas calceolata</name>
    <dbReference type="NCBI Taxonomy" id="35677"/>
    <lineage>
        <taxon>Eukaryota</taxon>
        <taxon>Sar</taxon>
        <taxon>Stramenopiles</taxon>
        <taxon>Ochrophyta</taxon>
        <taxon>Pelagophyceae</taxon>
        <taxon>Pelagomonadales</taxon>
        <taxon>Pelagomonadaceae</taxon>
        <taxon>Pelagomonas</taxon>
    </lineage>
</organism>
<evidence type="ECO:0000313" key="3">
    <source>
        <dbReference type="EMBL" id="CAH0371792.1"/>
    </source>
</evidence>
<name>A0A8J2SQ76_9STRA</name>